<feature type="domain" description="HMG box" evidence="3">
    <location>
        <begin position="66"/>
        <end position="115"/>
    </location>
</feature>
<keyword evidence="5" id="KW-1185">Reference proteome</keyword>
<keyword evidence="1" id="KW-0539">Nucleus</keyword>
<sequence length="173" mass="19488">MAKSDRSNPPQGQQKSILRKSEPGKNAQPPRKRGGQESAQVDPLPLPNGNGADPPPNGKFLVKRLTKLTRNPFLNFIRHLRMERDFRDMKELFKAAGVAWKNLSEDEKQDYREEATTIDAPVLPPPFFKLGEQKLGPSLRRNLAKFKSLLDKAVEKNLDNVCEQEMGKSGNGR</sequence>
<dbReference type="SUPFAM" id="SSF47095">
    <property type="entry name" value="HMG-box"/>
    <property type="match status" value="1"/>
</dbReference>
<dbReference type="CDD" id="cd00084">
    <property type="entry name" value="HMG-box_SF"/>
    <property type="match status" value="1"/>
</dbReference>
<dbReference type="InterPro" id="IPR024460">
    <property type="entry name" value="Protamine-like"/>
</dbReference>
<dbReference type="EMBL" id="LR899011">
    <property type="protein sequence ID" value="CAD7084574.1"/>
    <property type="molecule type" value="Genomic_DNA"/>
</dbReference>
<accession>A0A7R8YTM7</accession>
<proteinExistence type="predicted"/>
<protein>
    <recommendedName>
        <fullName evidence="3">HMG box domain-containing protein</fullName>
    </recommendedName>
</protein>
<dbReference type="InterPro" id="IPR009071">
    <property type="entry name" value="HMG_box_dom"/>
</dbReference>
<evidence type="ECO:0000256" key="1">
    <source>
        <dbReference type="PROSITE-ProRule" id="PRU00267"/>
    </source>
</evidence>
<dbReference type="InParanoid" id="A0A7R8YTM7"/>
<evidence type="ECO:0000256" key="2">
    <source>
        <dbReference type="SAM" id="MobiDB-lite"/>
    </source>
</evidence>
<dbReference type="Proteomes" id="UP000594454">
    <property type="component" value="Chromosome 3"/>
</dbReference>
<name>A0A7R8YTM7_HERIL</name>
<dbReference type="Pfam" id="PF06382">
    <property type="entry name" value="Protamine_like"/>
    <property type="match status" value="1"/>
</dbReference>
<feature type="region of interest" description="Disordered" evidence="2">
    <location>
        <begin position="1"/>
        <end position="60"/>
    </location>
</feature>
<reference evidence="4 5" key="1">
    <citation type="submission" date="2020-11" db="EMBL/GenBank/DDBJ databases">
        <authorList>
            <person name="Wallbank WR R."/>
            <person name="Pardo Diaz C."/>
            <person name="Kozak K."/>
            <person name="Martin S."/>
            <person name="Jiggins C."/>
            <person name="Moest M."/>
            <person name="Warren A I."/>
            <person name="Generalovic N T."/>
            <person name="Byers J.R.P. K."/>
            <person name="Montejo-Kovacevich G."/>
            <person name="Yen C E."/>
        </authorList>
    </citation>
    <scope>NUCLEOTIDE SEQUENCE [LARGE SCALE GENOMIC DNA]</scope>
</reference>
<evidence type="ECO:0000313" key="4">
    <source>
        <dbReference type="EMBL" id="CAD7084574.1"/>
    </source>
</evidence>
<gene>
    <name evidence="4" type="ORF">HERILL_LOCUS7461</name>
</gene>
<dbReference type="GO" id="GO:0005634">
    <property type="term" value="C:nucleus"/>
    <property type="evidence" value="ECO:0007669"/>
    <property type="project" value="UniProtKB-UniRule"/>
</dbReference>
<organism evidence="4 5">
    <name type="scientific">Hermetia illucens</name>
    <name type="common">Black soldier fly</name>
    <dbReference type="NCBI Taxonomy" id="343691"/>
    <lineage>
        <taxon>Eukaryota</taxon>
        <taxon>Metazoa</taxon>
        <taxon>Ecdysozoa</taxon>
        <taxon>Arthropoda</taxon>
        <taxon>Hexapoda</taxon>
        <taxon>Insecta</taxon>
        <taxon>Pterygota</taxon>
        <taxon>Neoptera</taxon>
        <taxon>Endopterygota</taxon>
        <taxon>Diptera</taxon>
        <taxon>Brachycera</taxon>
        <taxon>Stratiomyomorpha</taxon>
        <taxon>Stratiomyidae</taxon>
        <taxon>Hermetiinae</taxon>
        <taxon>Hermetia</taxon>
    </lineage>
</organism>
<dbReference type="Gene3D" id="1.10.30.10">
    <property type="entry name" value="High mobility group box domain"/>
    <property type="match status" value="1"/>
</dbReference>
<evidence type="ECO:0000313" key="5">
    <source>
        <dbReference type="Proteomes" id="UP000594454"/>
    </source>
</evidence>
<keyword evidence="1" id="KW-0238">DNA-binding</keyword>
<feature type="DNA-binding region" description="HMG box" evidence="1">
    <location>
        <begin position="66"/>
        <end position="115"/>
    </location>
</feature>
<dbReference type="InterPro" id="IPR036910">
    <property type="entry name" value="HMG_box_dom_sf"/>
</dbReference>
<evidence type="ECO:0000259" key="3">
    <source>
        <dbReference type="PROSITE" id="PS50118"/>
    </source>
</evidence>
<dbReference type="GO" id="GO:0003677">
    <property type="term" value="F:DNA binding"/>
    <property type="evidence" value="ECO:0007669"/>
    <property type="project" value="UniProtKB-UniRule"/>
</dbReference>
<dbReference type="GO" id="GO:0035092">
    <property type="term" value="P:sperm DNA condensation"/>
    <property type="evidence" value="ECO:0007669"/>
    <property type="project" value="InterPro"/>
</dbReference>
<dbReference type="PROSITE" id="PS50118">
    <property type="entry name" value="HMG_BOX_2"/>
    <property type="match status" value="1"/>
</dbReference>
<feature type="compositionally biased region" description="Polar residues" evidence="2">
    <location>
        <begin position="7"/>
        <end position="16"/>
    </location>
</feature>
<dbReference type="AlphaFoldDB" id="A0A7R8YTM7"/>